<dbReference type="Pfam" id="PF13532">
    <property type="entry name" value="2OG-FeII_Oxy_2"/>
    <property type="match status" value="1"/>
</dbReference>
<dbReference type="GO" id="GO:0051213">
    <property type="term" value="F:dioxygenase activity"/>
    <property type="evidence" value="ECO:0007669"/>
    <property type="project" value="InterPro"/>
</dbReference>
<dbReference type="InterPro" id="IPR037151">
    <property type="entry name" value="AlkB-like_sf"/>
</dbReference>
<evidence type="ECO:0000256" key="1">
    <source>
        <dbReference type="ARBA" id="ARBA00022723"/>
    </source>
</evidence>
<organism evidence="8 9">
    <name type="scientific">Tieghemiomyces parasiticus</name>
    <dbReference type="NCBI Taxonomy" id="78921"/>
    <lineage>
        <taxon>Eukaryota</taxon>
        <taxon>Fungi</taxon>
        <taxon>Fungi incertae sedis</taxon>
        <taxon>Zoopagomycota</taxon>
        <taxon>Kickxellomycotina</taxon>
        <taxon>Dimargaritomycetes</taxon>
        <taxon>Dimargaritales</taxon>
        <taxon>Dimargaritaceae</taxon>
        <taxon>Tieghemiomyces</taxon>
    </lineage>
</organism>
<dbReference type="GO" id="GO:0008270">
    <property type="term" value="F:zinc ion binding"/>
    <property type="evidence" value="ECO:0007669"/>
    <property type="project" value="UniProtKB-KW"/>
</dbReference>
<dbReference type="PROSITE" id="PS51999">
    <property type="entry name" value="ZF_GRF"/>
    <property type="match status" value="1"/>
</dbReference>
<evidence type="ECO:0000313" key="9">
    <source>
        <dbReference type="Proteomes" id="UP001150569"/>
    </source>
</evidence>
<evidence type="ECO:0008006" key="10">
    <source>
        <dbReference type="Google" id="ProtNLM"/>
    </source>
</evidence>
<dbReference type="SUPFAM" id="SSF51197">
    <property type="entry name" value="Clavaminate synthase-like"/>
    <property type="match status" value="1"/>
</dbReference>
<dbReference type="PANTHER" id="PTHR31212">
    <property type="entry name" value="ALPHA-KETOGLUTARATE-DEPENDENT DIOXYGENASE ALKB HOMOLOG 3"/>
    <property type="match status" value="1"/>
</dbReference>
<keyword evidence="1" id="KW-0479">Metal-binding</keyword>
<dbReference type="EMBL" id="JANBPT010000104">
    <property type="protein sequence ID" value="KAJ1927747.1"/>
    <property type="molecule type" value="Genomic_DNA"/>
</dbReference>
<evidence type="ECO:0000256" key="4">
    <source>
        <dbReference type="PROSITE-ProRule" id="PRU01343"/>
    </source>
</evidence>
<feature type="compositionally biased region" description="Basic and acidic residues" evidence="5">
    <location>
        <begin position="250"/>
        <end position="266"/>
    </location>
</feature>
<dbReference type="Gene3D" id="2.60.120.590">
    <property type="entry name" value="Alpha-ketoglutarate-dependent dioxygenase AlkB-like"/>
    <property type="match status" value="1"/>
</dbReference>
<evidence type="ECO:0000256" key="3">
    <source>
        <dbReference type="ARBA" id="ARBA00022833"/>
    </source>
</evidence>
<proteinExistence type="predicted"/>
<protein>
    <recommendedName>
        <fullName evidence="10">Fe2OG dioxygenase domain-containing protein</fullName>
    </recommendedName>
</protein>
<keyword evidence="3" id="KW-0862">Zinc</keyword>
<dbReference type="PROSITE" id="PS51471">
    <property type="entry name" value="FE2OG_OXY"/>
    <property type="match status" value="1"/>
</dbReference>
<comment type="caution">
    <text evidence="8">The sequence shown here is derived from an EMBL/GenBank/DDBJ whole genome shotgun (WGS) entry which is preliminary data.</text>
</comment>
<feature type="domain" description="GRF-type" evidence="7">
    <location>
        <begin position="459"/>
        <end position="504"/>
    </location>
</feature>
<dbReference type="InterPro" id="IPR027450">
    <property type="entry name" value="AlkB-like"/>
</dbReference>
<evidence type="ECO:0000256" key="5">
    <source>
        <dbReference type="SAM" id="MobiDB-lite"/>
    </source>
</evidence>
<feature type="domain" description="Fe2OG dioxygenase" evidence="6">
    <location>
        <begin position="322"/>
        <end position="448"/>
    </location>
</feature>
<dbReference type="InterPro" id="IPR010666">
    <property type="entry name" value="Znf_GRF"/>
</dbReference>
<keyword evidence="9" id="KW-1185">Reference proteome</keyword>
<name>A0A9W8AJ46_9FUNG</name>
<evidence type="ECO:0000259" key="6">
    <source>
        <dbReference type="PROSITE" id="PS51471"/>
    </source>
</evidence>
<sequence>MPSRPEANVATLDANLAVLASIFEAVPLETLRATLVGPAGHSVERAVDILTTPAPDSTAGTLRRKRPTQTRLTALFGLGSPGKAQRPRLETPVEPLNPIPPPTLSTSASPTGGTSTTGTAAPPPLAELIKWNAEAVRQTMTPPRVKSRLVYLQRPEDVERALPCILIPNFLPVALARELLHDLVDLAPRWPIREWYMFDRLVTSSSRSILFADDDFPEYLFSEATSDAPAAEGEARPKESPQDTPATPTDKSEKPVGVDEANKQYKEPSGGPSMGYYYNGRPMDIHPYIDVMRRARVLVEAKVNEVLAARKRSPLESSGPWRANATVANSYDGSVEGVGWHNDRLTNIGPFPTIASLSLGVTREFRIRRIPGILTQTSNTTGSFTSAAATPMSHTPITHAIPLPHNCLLIMLPPMQEEYQHTVPRHTPIDRHPLSGSIRINLTFRHYRSEYGPSSNPCCHCGIPCQLRPVTKQAATLGRYFYMCEADALHGQGKCGFFQWLDPVIAKVIEEPGSR</sequence>
<dbReference type="PANTHER" id="PTHR31212:SF4">
    <property type="entry name" value="ALPHA-KETOGLUTARATE-DEPENDENT DIOXYGENASE ALKB HOMOLOG 3"/>
    <property type="match status" value="1"/>
</dbReference>
<dbReference type="Pfam" id="PF06839">
    <property type="entry name" value="Zn_ribbon_GRF"/>
    <property type="match status" value="1"/>
</dbReference>
<evidence type="ECO:0000256" key="2">
    <source>
        <dbReference type="ARBA" id="ARBA00022771"/>
    </source>
</evidence>
<dbReference type="InterPro" id="IPR032854">
    <property type="entry name" value="ALKBH3"/>
</dbReference>
<feature type="region of interest" description="Disordered" evidence="5">
    <location>
        <begin position="77"/>
        <end position="122"/>
    </location>
</feature>
<keyword evidence="2 4" id="KW-0863">Zinc-finger</keyword>
<dbReference type="OrthoDB" id="545910at2759"/>
<dbReference type="InterPro" id="IPR005123">
    <property type="entry name" value="Oxoglu/Fe-dep_dioxygenase_dom"/>
</dbReference>
<dbReference type="GO" id="GO:0006307">
    <property type="term" value="P:DNA alkylation repair"/>
    <property type="evidence" value="ECO:0007669"/>
    <property type="project" value="InterPro"/>
</dbReference>
<gene>
    <name evidence="8" type="ORF">IWQ60_002676</name>
</gene>
<dbReference type="AlphaFoldDB" id="A0A9W8AJ46"/>
<dbReference type="Proteomes" id="UP001150569">
    <property type="component" value="Unassembled WGS sequence"/>
</dbReference>
<evidence type="ECO:0000313" key="8">
    <source>
        <dbReference type="EMBL" id="KAJ1927747.1"/>
    </source>
</evidence>
<feature type="compositionally biased region" description="Low complexity" evidence="5">
    <location>
        <begin position="104"/>
        <end position="120"/>
    </location>
</feature>
<evidence type="ECO:0000259" key="7">
    <source>
        <dbReference type="PROSITE" id="PS51999"/>
    </source>
</evidence>
<accession>A0A9W8AJ46</accession>
<reference evidence="8" key="1">
    <citation type="submission" date="2022-07" db="EMBL/GenBank/DDBJ databases">
        <title>Phylogenomic reconstructions and comparative analyses of Kickxellomycotina fungi.</title>
        <authorList>
            <person name="Reynolds N.K."/>
            <person name="Stajich J.E."/>
            <person name="Barry K."/>
            <person name="Grigoriev I.V."/>
            <person name="Crous P."/>
            <person name="Smith M.E."/>
        </authorList>
    </citation>
    <scope>NUCLEOTIDE SEQUENCE</scope>
    <source>
        <strain evidence="8">RSA 861</strain>
    </source>
</reference>
<feature type="region of interest" description="Disordered" evidence="5">
    <location>
        <begin position="227"/>
        <end position="273"/>
    </location>
</feature>